<feature type="transmembrane region" description="Helical" evidence="7">
    <location>
        <begin position="83"/>
        <end position="102"/>
    </location>
</feature>
<evidence type="ECO:0000256" key="7">
    <source>
        <dbReference type="SAM" id="Phobius"/>
    </source>
</evidence>
<dbReference type="EMBL" id="QYZD01000004">
    <property type="protein sequence ID" value="RJG25259.1"/>
    <property type="molecule type" value="Genomic_DNA"/>
</dbReference>
<comment type="subcellular location">
    <subcellularLocation>
        <location evidence="1 6">Cell membrane</location>
        <topology evidence="1 6">Multi-pass membrane protein</topology>
    </subcellularLocation>
</comment>
<evidence type="ECO:0000313" key="9">
    <source>
        <dbReference type="Proteomes" id="UP000266177"/>
    </source>
</evidence>
<dbReference type="Proteomes" id="UP000266177">
    <property type="component" value="Unassembled WGS sequence"/>
</dbReference>
<dbReference type="PANTHER" id="PTHR30561:SF7">
    <property type="entry name" value="GUANIDINIUM EFFLUX SYSTEM SUBUNIT GDNC-RELATED"/>
    <property type="match status" value="1"/>
</dbReference>
<protein>
    <submittedName>
        <fullName evidence="8">QacE family quaternary ammonium compound efflux SMR transporter</fullName>
    </submittedName>
</protein>
<dbReference type="InterPro" id="IPR045324">
    <property type="entry name" value="Small_multidrug_res"/>
</dbReference>
<dbReference type="GO" id="GO:0005886">
    <property type="term" value="C:plasma membrane"/>
    <property type="evidence" value="ECO:0007669"/>
    <property type="project" value="UniProtKB-SubCell"/>
</dbReference>
<name>A0A3A3GQ55_PANTH</name>
<dbReference type="GO" id="GO:0022857">
    <property type="term" value="F:transmembrane transporter activity"/>
    <property type="evidence" value="ECO:0007669"/>
    <property type="project" value="InterPro"/>
</dbReference>
<dbReference type="SUPFAM" id="SSF103481">
    <property type="entry name" value="Multidrug resistance efflux transporter EmrE"/>
    <property type="match status" value="1"/>
</dbReference>
<keyword evidence="3 6" id="KW-0812">Transmembrane</keyword>
<evidence type="ECO:0000256" key="2">
    <source>
        <dbReference type="ARBA" id="ARBA00022475"/>
    </source>
</evidence>
<feature type="transmembrane region" description="Helical" evidence="7">
    <location>
        <begin position="5"/>
        <end position="22"/>
    </location>
</feature>
<accession>A0A3A3GQ55</accession>
<keyword evidence="4 7" id="KW-1133">Transmembrane helix</keyword>
<sequence length="112" mass="12439">MNKYWMYVILTCLLEMVWVYGFSTAYAAWHWILLVGVIIVDFYFLSKACEGLPTGTVYAIFAGVGSIGTVLMDYFLFGGNMSALKLLFIGLLVAGVIGLKLADNKVEERGHQ</sequence>
<dbReference type="Pfam" id="PF00893">
    <property type="entry name" value="Multi_Drug_Res"/>
    <property type="match status" value="1"/>
</dbReference>
<dbReference type="Gene3D" id="1.10.3730.20">
    <property type="match status" value="1"/>
</dbReference>
<gene>
    <name evidence="8" type="ORF">DQX05_07365</name>
</gene>
<evidence type="ECO:0000256" key="3">
    <source>
        <dbReference type="ARBA" id="ARBA00022692"/>
    </source>
</evidence>
<evidence type="ECO:0000256" key="5">
    <source>
        <dbReference type="ARBA" id="ARBA00023136"/>
    </source>
</evidence>
<evidence type="ECO:0000313" key="8">
    <source>
        <dbReference type="EMBL" id="RJG25259.1"/>
    </source>
</evidence>
<evidence type="ECO:0000256" key="6">
    <source>
        <dbReference type="RuleBase" id="RU003942"/>
    </source>
</evidence>
<feature type="transmembrane region" description="Helical" evidence="7">
    <location>
        <begin position="28"/>
        <end position="45"/>
    </location>
</feature>
<dbReference type="InterPro" id="IPR000390">
    <property type="entry name" value="Small_drug/metabolite_transptr"/>
</dbReference>
<dbReference type="OrthoDB" id="2168659at2"/>
<organism evidence="8 9">
    <name type="scientific">Paenibacillus thiaminolyticus</name>
    <name type="common">Bacillus thiaminolyticus</name>
    <dbReference type="NCBI Taxonomy" id="49283"/>
    <lineage>
        <taxon>Bacteria</taxon>
        <taxon>Bacillati</taxon>
        <taxon>Bacillota</taxon>
        <taxon>Bacilli</taxon>
        <taxon>Bacillales</taxon>
        <taxon>Paenibacillaceae</taxon>
        <taxon>Paenibacillus</taxon>
    </lineage>
</organism>
<feature type="transmembrane region" description="Helical" evidence="7">
    <location>
        <begin position="57"/>
        <end position="77"/>
    </location>
</feature>
<dbReference type="RefSeq" id="WP_119792258.1">
    <property type="nucleotide sequence ID" value="NZ_QYZD01000004.1"/>
</dbReference>
<proteinExistence type="inferred from homology"/>
<keyword evidence="2" id="KW-1003">Cell membrane</keyword>
<dbReference type="AlphaFoldDB" id="A0A3A3GQ55"/>
<reference evidence="8 9" key="1">
    <citation type="submission" date="2018-09" db="EMBL/GenBank/DDBJ databases">
        <title>Paenibacillus SK2017-BO5.</title>
        <authorList>
            <person name="Piskunova J.V."/>
            <person name="Dubiley S.A."/>
            <person name="Severinov K.V."/>
        </authorList>
    </citation>
    <scope>NUCLEOTIDE SEQUENCE [LARGE SCALE GENOMIC DNA]</scope>
    <source>
        <strain evidence="8 9">BO5</strain>
    </source>
</reference>
<dbReference type="InterPro" id="IPR037185">
    <property type="entry name" value="EmrE-like"/>
</dbReference>
<evidence type="ECO:0000256" key="4">
    <source>
        <dbReference type="ARBA" id="ARBA00022989"/>
    </source>
</evidence>
<keyword evidence="5 7" id="KW-0472">Membrane</keyword>
<dbReference type="PANTHER" id="PTHR30561">
    <property type="entry name" value="SMR FAMILY PROTON-DEPENDENT DRUG EFFLUX TRANSPORTER SUGE"/>
    <property type="match status" value="1"/>
</dbReference>
<comment type="caution">
    <text evidence="8">The sequence shown here is derived from an EMBL/GenBank/DDBJ whole genome shotgun (WGS) entry which is preliminary data.</text>
</comment>
<comment type="similarity">
    <text evidence="6">Belongs to the drug/metabolite transporter (DMT) superfamily. Small multidrug resistance (SMR) (TC 2.A.7.1) family.</text>
</comment>
<evidence type="ECO:0000256" key="1">
    <source>
        <dbReference type="ARBA" id="ARBA00004651"/>
    </source>
</evidence>